<accession>A0A2B7WEF2</accession>
<proteinExistence type="predicted"/>
<sequence>KQYQDIFAANEKEKQKHKRSTHRIPHEEGLTREEAQDLIISPAEPVEQPINQPPEPAAPEPAPRSQAPPRCTNCQIVGHTRRSCPSPIVI</sequence>
<protein>
    <recommendedName>
        <fullName evidence="4">CCHC-type domain-containing protein</fullName>
    </recommendedName>
</protein>
<dbReference type="OrthoDB" id="4207287at2759"/>
<feature type="compositionally biased region" description="Basic and acidic residues" evidence="1">
    <location>
        <begin position="24"/>
        <end position="35"/>
    </location>
</feature>
<comment type="caution">
    <text evidence="2">The sequence shown here is derived from an EMBL/GenBank/DDBJ whole genome shotgun (WGS) entry which is preliminary data.</text>
</comment>
<dbReference type="GO" id="GO:0003676">
    <property type="term" value="F:nucleic acid binding"/>
    <property type="evidence" value="ECO:0007669"/>
    <property type="project" value="InterPro"/>
</dbReference>
<reference evidence="2 3" key="1">
    <citation type="submission" date="2017-10" db="EMBL/GenBank/DDBJ databases">
        <title>Comparative genomics in systemic dimorphic fungi from Ajellomycetaceae.</title>
        <authorList>
            <person name="Munoz J.F."/>
            <person name="Mcewen J.G."/>
            <person name="Clay O.K."/>
            <person name="Cuomo C.A."/>
        </authorList>
    </citation>
    <scope>NUCLEOTIDE SEQUENCE [LARGE SCALE GENOMIC DNA]</scope>
    <source>
        <strain evidence="2 3">UAMH5409</strain>
    </source>
</reference>
<feature type="compositionally biased region" description="Pro residues" evidence="1">
    <location>
        <begin position="51"/>
        <end position="62"/>
    </location>
</feature>
<gene>
    <name evidence="2" type="ORF">AJ79_10357</name>
</gene>
<dbReference type="SUPFAM" id="SSF57756">
    <property type="entry name" value="Retrovirus zinc finger-like domains"/>
    <property type="match status" value="1"/>
</dbReference>
<dbReference type="EMBL" id="PDNB01000520">
    <property type="protein sequence ID" value="PGG94927.1"/>
    <property type="molecule type" value="Genomic_DNA"/>
</dbReference>
<evidence type="ECO:0000256" key="1">
    <source>
        <dbReference type="SAM" id="MobiDB-lite"/>
    </source>
</evidence>
<dbReference type="AlphaFoldDB" id="A0A2B7WEF2"/>
<dbReference type="InterPro" id="IPR036875">
    <property type="entry name" value="Znf_CCHC_sf"/>
</dbReference>
<feature type="region of interest" description="Disordered" evidence="1">
    <location>
        <begin position="1"/>
        <end position="90"/>
    </location>
</feature>
<evidence type="ECO:0000313" key="3">
    <source>
        <dbReference type="Proteomes" id="UP000223968"/>
    </source>
</evidence>
<name>A0A2B7WEF2_9EURO</name>
<evidence type="ECO:0008006" key="4">
    <source>
        <dbReference type="Google" id="ProtNLM"/>
    </source>
</evidence>
<feature type="non-terminal residue" evidence="2">
    <location>
        <position position="1"/>
    </location>
</feature>
<organism evidence="2 3">
    <name type="scientific">Helicocarpus griseus UAMH5409</name>
    <dbReference type="NCBI Taxonomy" id="1447875"/>
    <lineage>
        <taxon>Eukaryota</taxon>
        <taxon>Fungi</taxon>
        <taxon>Dikarya</taxon>
        <taxon>Ascomycota</taxon>
        <taxon>Pezizomycotina</taxon>
        <taxon>Eurotiomycetes</taxon>
        <taxon>Eurotiomycetidae</taxon>
        <taxon>Onygenales</taxon>
        <taxon>Ajellomycetaceae</taxon>
        <taxon>Helicocarpus</taxon>
    </lineage>
</organism>
<keyword evidence="3" id="KW-1185">Reference proteome</keyword>
<dbReference type="Proteomes" id="UP000223968">
    <property type="component" value="Unassembled WGS sequence"/>
</dbReference>
<dbReference type="GO" id="GO:0008270">
    <property type="term" value="F:zinc ion binding"/>
    <property type="evidence" value="ECO:0007669"/>
    <property type="project" value="InterPro"/>
</dbReference>
<evidence type="ECO:0000313" key="2">
    <source>
        <dbReference type="EMBL" id="PGG94927.1"/>
    </source>
</evidence>